<proteinExistence type="predicted"/>
<evidence type="ECO:0000256" key="2">
    <source>
        <dbReference type="SAM" id="SignalP"/>
    </source>
</evidence>
<dbReference type="InterPro" id="IPR030678">
    <property type="entry name" value="Peptide/Ni-bd"/>
</dbReference>
<evidence type="ECO:0000313" key="5">
    <source>
        <dbReference type="Proteomes" id="UP001597403"/>
    </source>
</evidence>
<feature type="chain" id="PRO_5045261568" evidence="2">
    <location>
        <begin position="26"/>
        <end position="543"/>
    </location>
</feature>
<dbReference type="InterPro" id="IPR000914">
    <property type="entry name" value="SBP_5_dom"/>
</dbReference>
<organism evidence="4 5">
    <name type="scientific">Paenibacillus nicotianae</name>
    <dbReference type="NCBI Taxonomy" id="1526551"/>
    <lineage>
        <taxon>Bacteria</taxon>
        <taxon>Bacillati</taxon>
        <taxon>Bacillota</taxon>
        <taxon>Bacilli</taxon>
        <taxon>Bacillales</taxon>
        <taxon>Paenibacillaceae</taxon>
        <taxon>Paenibacillus</taxon>
    </lineage>
</organism>
<dbReference type="Gene3D" id="3.40.190.10">
    <property type="entry name" value="Periplasmic binding protein-like II"/>
    <property type="match status" value="1"/>
</dbReference>
<keyword evidence="5" id="KW-1185">Reference proteome</keyword>
<gene>
    <name evidence="4" type="ORF">ACFSGI_13705</name>
</gene>
<feature type="region of interest" description="Disordered" evidence="1">
    <location>
        <begin position="28"/>
        <end position="52"/>
    </location>
</feature>
<dbReference type="CDD" id="cd00995">
    <property type="entry name" value="PBP2_NikA_DppA_OppA_like"/>
    <property type="match status" value="1"/>
</dbReference>
<feature type="domain" description="Solute-binding protein family 5" evidence="3">
    <location>
        <begin position="102"/>
        <end position="461"/>
    </location>
</feature>
<dbReference type="Gene3D" id="3.10.105.10">
    <property type="entry name" value="Dipeptide-binding Protein, Domain 3"/>
    <property type="match status" value="1"/>
</dbReference>
<comment type="caution">
    <text evidence="4">The sequence shown here is derived from an EMBL/GenBank/DDBJ whole genome shotgun (WGS) entry which is preliminary data.</text>
</comment>
<dbReference type="EMBL" id="JBHUGF010000010">
    <property type="protein sequence ID" value="MFD1991025.1"/>
    <property type="molecule type" value="Genomic_DNA"/>
</dbReference>
<dbReference type="SUPFAM" id="SSF53850">
    <property type="entry name" value="Periplasmic binding protein-like II"/>
    <property type="match status" value="1"/>
</dbReference>
<dbReference type="PANTHER" id="PTHR30290:SF59">
    <property type="entry name" value="OLIGOPEPTIDE ABC TRANSPORTER,SUBSTRATE-BINDING PROTEIN"/>
    <property type="match status" value="1"/>
</dbReference>
<accession>A0ABW4UVN9</accession>
<feature type="compositionally biased region" description="Low complexity" evidence="1">
    <location>
        <begin position="28"/>
        <end position="47"/>
    </location>
</feature>
<name>A0ABW4UVN9_9BACL</name>
<evidence type="ECO:0000256" key="1">
    <source>
        <dbReference type="SAM" id="MobiDB-lite"/>
    </source>
</evidence>
<protein>
    <submittedName>
        <fullName evidence="4">ABC transporter substrate-binding protein</fullName>
    </submittedName>
</protein>
<dbReference type="Pfam" id="PF00496">
    <property type="entry name" value="SBP_bac_5"/>
    <property type="match status" value="1"/>
</dbReference>
<dbReference type="PIRSF" id="PIRSF002741">
    <property type="entry name" value="MppA"/>
    <property type="match status" value="1"/>
</dbReference>
<dbReference type="InterPro" id="IPR039424">
    <property type="entry name" value="SBP_5"/>
</dbReference>
<dbReference type="Gene3D" id="3.90.76.10">
    <property type="entry name" value="Dipeptide-binding Protein, Domain 1"/>
    <property type="match status" value="1"/>
</dbReference>
<sequence length="543" mass="60177">MVKQISRFQWISVLALVLLMLAVTACSSSGSTTTNTTAPASTDTTATDNGQPKDGGSLIIAVAADPQVLNPNYAGDRVSLTIDQALYAPLFQVNKGKKTFYLADSLDLSKDNLTYTLKLKKGLTWHDGEKLTADDVVFTIDKILDESQHSFLRSSFVIGGEPVQVSKVDDTTVQFKLAQVSPAFEAALVQVSPIPKHIFENETDIEKSTKNNNPIGSGPFKFKEYKTGEYVTLERFDNYFGGKPHLDSVTYRIAKDTNAANLALQNGEINVKYLDPQDVSTIQATGNFDIQAYSEGRLAYLMFNEKSDTGVLNKKEVRQAISYALSRDEIIQVAYTSTDYAEPARSPFTPDALYFDNDVTTYDNNIEKAKQLLQQAGVSNLKLRFIVSSGNKSQEAQSLYIQQKLKEIGIDVELQNMDSSAWSSKFVDPNATDYELAISGYIMGYDPDAYRILYTSTESSNYTHYNNKKVDQLFVEGSAEADPTKRAAIYKELQETIAADAPIYPMAYTKTIVAIDKKYGGLDQAVLKPVVIFEDLSKIYLKQ</sequence>
<evidence type="ECO:0000313" key="4">
    <source>
        <dbReference type="EMBL" id="MFD1991025.1"/>
    </source>
</evidence>
<dbReference type="PANTHER" id="PTHR30290">
    <property type="entry name" value="PERIPLASMIC BINDING COMPONENT OF ABC TRANSPORTER"/>
    <property type="match status" value="1"/>
</dbReference>
<feature type="signal peptide" evidence="2">
    <location>
        <begin position="1"/>
        <end position="25"/>
    </location>
</feature>
<dbReference type="Proteomes" id="UP001597403">
    <property type="component" value="Unassembled WGS sequence"/>
</dbReference>
<dbReference type="PROSITE" id="PS51257">
    <property type="entry name" value="PROKAR_LIPOPROTEIN"/>
    <property type="match status" value="1"/>
</dbReference>
<reference evidence="5" key="1">
    <citation type="journal article" date="2019" name="Int. J. Syst. Evol. Microbiol.">
        <title>The Global Catalogue of Microorganisms (GCM) 10K type strain sequencing project: providing services to taxonomists for standard genome sequencing and annotation.</title>
        <authorList>
            <consortium name="The Broad Institute Genomics Platform"/>
            <consortium name="The Broad Institute Genome Sequencing Center for Infectious Disease"/>
            <person name="Wu L."/>
            <person name="Ma J."/>
        </authorList>
    </citation>
    <scope>NUCLEOTIDE SEQUENCE [LARGE SCALE GENOMIC DNA]</scope>
    <source>
        <strain evidence="5">CGMCC 1.15067</strain>
    </source>
</reference>
<keyword evidence="2" id="KW-0732">Signal</keyword>
<evidence type="ECO:0000259" key="3">
    <source>
        <dbReference type="Pfam" id="PF00496"/>
    </source>
</evidence>
<dbReference type="RefSeq" id="WP_204824666.1">
    <property type="nucleotide sequence ID" value="NZ_JBHUGF010000010.1"/>
</dbReference>